<evidence type="ECO:0000313" key="2">
    <source>
        <dbReference type="Proteomes" id="UP000076925"/>
    </source>
</evidence>
<name>A0A139XFT3_9CYAN</name>
<comment type="caution">
    <text evidence="1">The sequence shown here is derived from an EMBL/GenBank/DDBJ whole genome shotgun (WGS) entry which is preliminary data.</text>
</comment>
<protein>
    <submittedName>
        <fullName evidence="1">Uncharacterized protein</fullName>
    </submittedName>
</protein>
<organism evidence="1 2">
    <name type="scientific">Scytonema hofmannii PCC 7110</name>
    <dbReference type="NCBI Taxonomy" id="128403"/>
    <lineage>
        <taxon>Bacteria</taxon>
        <taxon>Bacillati</taxon>
        <taxon>Cyanobacteriota</taxon>
        <taxon>Cyanophyceae</taxon>
        <taxon>Nostocales</taxon>
        <taxon>Scytonemataceae</taxon>
        <taxon>Scytonema</taxon>
    </lineage>
</organism>
<proteinExistence type="predicted"/>
<gene>
    <name evidence="1" type="ORF">WA1_10870</name>
</gene>
<reference evidence="1 2" key="1">
    <citation type="journal article" date="2013" name="Genome Biol. Evol.">
        <title>Genomes of Stigonematalean cyanobacteria (subsection V) and the evolution of oxygenic photosynthesis from prokaryotes to plastids.</title>
        <authorList>
            <person name="Dagan T."/>
            <person name="Roettger M."/>
            <person name="Stucken K."/>
            <person name="Landan G."/>
            <person name="Koch R."/>
            <person name="Major P."/>
            <person name="Gould S.B."/>
            <person name="Goremykin V.V."/>
            <person name="Rippka R."/>
            <person name="Tandeau de Marsac N."/>
            <person name="Gugger M."/>
            <person name="Lockhart P.J."/>
            <person name="Allen J.F."/>
            <person name="Brune I."/>
            <person name="Maus I."/>
            <person name="Puhler A."/>
            <person name="Martin W.F."/>
        </authorList>
    </citation>
    <scope>NUCLEOTIDE SEQUENCE [LARGE SCALE GENOMIC DNA]</scope>
    <source>
        <strain evidence="1 2">PCC 7110</strain>
    </source>
</reference>
<dbReference type="AlphaFoldDB" id="A0A139XFT3"/>
<dbReference type="EMBL" id="ANNX02000013">
    <property type="protein sequence ID" value="KYC43554.1"/>
    <property type="molecule type" value="Genomic_DNA"/>
</dbReference>
<accession>A0A139XFT3</accession>
<keyword evidence="2" id="KW-1185">Reference proteome</keyword>
<evidence type="ECO:0000313" key="1">
    <source>
        <dbReference type="EMBL" id="KYC43554.1"/>
    </source>
</evidence>
<sequence length="137" mass="15875">MLEATILRWITNTVIMSEQSILAKKSLSHTENTVPEVSIREILQELQQTPKEHWGNLLQIMRLFRESVTLTSEVSNTSEEKIQETDKLTQQHEALSKLTQEWIDEGDEQEQTETWEYLRQALDEDSSLSSAFSAPLR</sequence>
<dbReference type="Proteomes" id="UP000076925">
    <property type="component" value="Unassembled WGS sequence"/>
</dbReference>